<gene>
    <name evidence="4" type="ORF">LEL_10485</name>
</gene>
<dbReference type="InterPro" id="IPR011009">
    <property type="entry name" value="Kinase-like_dom_sf"/>
</dbReference>
<dbReference type="InterPro" id="IPR008266">
    <property type="entry name" value="Tyr_kinase_AS"/>
</dbReference>
<comment type="catalytic activity">
    <reaction evidence="2">
        <text>L-threonyl-[protein] + ATP = O-phospho-L-threonyl-[protein] + ADP + H(+)</text>
        <dbReference type="Rhea" id="RHEA:46608"/>
        <dbReference type="Rhea" id="RHEA-COMP:11060"/>
        <dbReference type="Rhea" id="RHEA-COMP:11605"/>
        <dbReference type="ChEBI" id="CHEBI:15378"/>
        <dbReference type="ChEBI" id="CHEBI:30013"/>
        <dbReference type="ChEBI" id="CHEBI:30616"/>
        <dbReference type="ChEBI" id="CHEBI:61977"/>
        <dbReference type="ChEBI" id="CHEBI:456216"/>
        <dbReference type="EC" id="2.7.11.1"/>
    </reaction>
</comment>
<evidence type="ECO:0000313" key="5">
    <source>
        <dbReference type="Proteomes" id="UP000076881"/>
    </source>
</evidence>
<dbReference type="SUPFAM" id="SSF56112">
    <property type="entry name" value="Protein kinase-like (PK-like)"/>
    <property type="match status" value="1"/>
</dbReference>
<organism evidence="4 5">
    <name type="scientific">Akanthomyces lecanii RCEF 1005</name>
    <dbReference type="NCBI Taxonomy" id="1081108"/>
    <lineage>
        <taxon>Eukaryota</taxon>
        <taxon>Fungi</taxon>
        <taxon>Dikarya</taxon>
        <taxon>Ascomycota</taxon>
        <taxon>Pezizomycotina</taxon>
        <taxon>Sordariomycetes</taxon>
        <taxon>Hypocreomycetidae</taxon>
        <taxon>Hypocreales</taxon>
        <taxon>Cordycipitaceae</taxon>
        <taxon>Akanthomyces</taxon>
        <taxon>Cordyceps confragosa</taxon>
    </lineage>
</organism>
<dbReference type="GO" id="GO:0004674">
    <property type="term" value="F:protein serine/threonine kinase activity"/>
    <property type="evidence" value="ECO:0007669"/>
    <property type="project" value="UniProtKB-EC"/>
</dbReference>
<keyword evidence="4" id="KW-0808">Transferase</keyword>
<evidence type="ECO:0000256" key="1">
    <source>
        <dbReference type="ARBA" id="ARBA00012513"/>
    </source>
</evidence>
<evidence type="ECO:0000313" key="4">
    <source>
        <dbReference type="EMBL" id="OAA66386.1"/>
    </source>
</evidence>
<dbReference type="EMBL" id="AZHF01000013">
    <property type="protein sequence ID" value="OAA66386.1"/>
    <property type="molecule type" value="Genomic_DNA"/>
</dbReference>
<sequence length="283" mass="31390">MAATAKWLHVWELWGESIDSKDAAETIWEKKKLVLGAYNGYAAFIGDLSLSDKGEWAAGVYKNLDDATFNEAVAAMRRVPDSGIYPLFEDGLTQFDPSSVHEGSYCLKSPDATQWDEGDFAANILLSEARTNEIFLSKPHRHLGAYFGSVVHDGRIVRLAFPQYVETLDDRIQKLERNGVERLKTDEREKCMRTIGAAVTHLHSLGYGHNDISTTNIMFDEGGDALLLGVGSCTRLGEKIKKGGVAGGWRGPMLWGQEFNTSSVECDWACLKYIDERLSGMQS</sequence>
<dbReference type="PROSITE" id="PS00109">
    <property type="entry name" value="PROTEIN_KINASE_TYR"/>
    <property type="match status" value="1"/>
</dbReference>
<protein>
    <recommendedName>
        <fullName evidence="1">non-specific serine/threonine protein kinase</fullName>
        <ecNumber evidence="1">2.7.11.1</ecNumber>
    </recommendedName>
</protein>
<keyword evidence="4" id="KW-0418">Kinase</keyword>
<dbReference type="AlphaFoldDB" id="A0A167YJI3"/>
<reference evidence="4 5" key="1">
    <citation type="journal article" date="2016" name="Genome Biol. Evol.">
        <title>Divergent and convergent evolution of fungal pathogenicity.</title>
        <authorList>
            <person name="Shang Y."/>
            <person name="Xiao G."/>
            <person name="Zheng P."/>
            <person name="Cen K."/>
            <person name="Zhan S."/>
            <person name="Wang C."/>
        </authorList>
    </citation>
    <scope>NUCLEOTIDE SEQUENCE [LARGE SCALE GENOMIC DNA]</scope>
    <source>
        <strain evidence="4 5">RCEF 1005</strain>
    </source>
</reference>
<dbReference type="Proteomes" id="UP000076881">
    <property type="component" value="Unassembled WGS sequence"/>
</dbReference>
<evidence type="ECO:0000256" key="3">
    <source>
        <dbReference type="ARBA" id="ARBA00048679"/>
    </source>
</evidence>
<comment type="caution">
    <text evidence="4">The sequence shown here is derived from an EMBL/GenBank/DDBJ whole genome shotgun (WGS) entry which is preliminary data.</text>
</comment>
<dbReference type="OrthoDB" id="4062651at2759"/>
<dbReference type="EC" id="2.7.11.1" evidence="1"/>
<accession>A0A167YJI3</accession>
<proteinExistence type="predicted"/>
<evidence type="ECO:0000256" key="2">
    <source>
        <dbReference type="ARBA" id="ARBA00047899"/>
    </source>
</evidence>
<dbReference type="Gene3D" id="1.10.510.10">
    <property type="entry name" value="Transferase(Phosphotransferase) domain 1"/>
    <property type="match status" value="1"/>
</dbReference>
<keyword evidence="5" id="KW-1185">Reference proteome</keyword>
<comment type="catalytic activity">
    <reaction evidence="3">
        <text>L-seryl-[protein] + ATP = O-phospho-L-seryl-[protein] + ADP + H(+)</text>
        <dbReference type="Rhea" id="RHEA:17989"/>
        <dbReference type="Rhea" id="RHEA-COMP:9863"/>
        <dbReference type="Rhea" id="RHEA-COMP:11604"/>
        <dbReference type="ChEBI" id="CHEBI:15378"/>
        <dbReference type="ChEBI" id="CHEBI:29999"/>
        <dbReference type="ChEBI" id="CHEBI:30616"/>
        <dbReference type="ChEBI" id="CHEBI:83421"/>
        <dbReference type="ChEBI" id="CHEBI:456216"/>
        <dbReference type="EC" id="2.7.11.1"/>
    </reaction>
</comment>
<name>A0A167YJI3_CORDF</name>